<feature type="domain" description="Receptor-type adenylate cyclase GRESAG 4.1/3 periplasmic binding protein-like" evidence="1">
    <location>
        <begin position="234"/>
        <end position="279"/>
    </location>
</feature>
<dbReference type="InterPro" id="IPR028082">
    <property type="entry name" value="Peripla_BP_I"/>
</dbReference>
<reference evidence="2 3" key="1">
    <citation type="journal article" date="2012" name="BMC Genomics">
        <title>Comparative genomic analysis of human infective Trypanosoma cruzi lineages with the bat-restricted subspecies T. cruzi marinkellei.</title>
        <authorList>
            <person name="Franzen O."/>
            <person name="Talavera-Lopez C."/>
            <person name="Ochaya S."/>
            <person name="Butler C.E."/>
            <person name="Messenger L.A."/>
            <person name="Lewis M.D."/>
            <person name="Llewellyn M.S."/>
            <person name="Marinkelle C.J."/>
            <person name="Tyler K.M."/>
            <person name="Miles M.A."/>
            <person name="Andersson B."/>
        </authorList>
    </citation>
    <scope>NUCLEOTIDE SEQUENCE [LARGE SCALE GENOMIC DNA]</scope>
    <source>
        <strain evidence="2 3">B7</strain>
    </source>
</reference>
<keyword evidence="3" id="KW-1185">Reference proteome</keyword>
<feature type="non-terminal residue" evidence="2">
    <location>
        <position position="279"/>
    </location>
</feature>
<dbReference type="AlphaFoldDB" id="K2NIH2"/>
<evidence type="ECO:0000313" key="2">
    <source>
        <dbReference type="EMBL" id="EKF28712.1"/>
    </source>
</evidence>
<organism evidence="2 3">
    <name type="scientific">Trypanosoma cruzi marinkellei</name>
    <dbReference type="NCBI Taxonomy" id="85056"/>
    <lineage>
        <taxon>Eukaryota</taxon>
        <taxon>Discoba</taxon>
        <taxon>Euglenozoa</taxon>
        <taxon>Kinetoplastea</taxon>
        <taxon>Metakinetoplastina</taxon>
        <taxon>Trypanosomatida</taxon>
        <taxon>Trypanosomatidae</taxon>
        <taxon>Trypanosoma</taxon>
        <taxon>Schizotrypanum</taxon>
    </lineage>
</organism>
<name>K2NIH2_TRYCR</name>
<dbReference type="SUPFAM" id="SSF53822">
    <property type="entry name" value="Periplasmic binding protein-like I"/>
    <property type="match status" value="1"/>
</dbReference>
<evidence type="ECO:0000259" key="1">
    <source>
        <dbReference type="Pfam" id="PF25495"/>
    </source>
</evidence>
<sequence length="279" mass="30399">MYITTHTVDCAGLFPHVFGGAFVADAHVFSAAVAETTDSSPFLCAPFSFPLRFSCRKPQATQQEILKAASMAVGWVAVWPREQRACAAARCLIVALLLFAPQLVVSNPCIPETNVKVLMLNVTDIPIDQKFVDSLEAGLESALWSRNFTVADGVHVKIIRKTATMQTSGVVIGKALNESSDILLVAGVIGDTTVANSLPVIMRHGLVSFSPFTSSSLVRGWNPNLYFLRAEPAAELLALLRYALAHLRVRRLGFMYLQGGYFGDREYAQAQRVMLGMGY</sequence>
<comment type="caution">
    <text evidence="2">The sequence shown here is derived from an EMBL/GenBank/DDBJ whole genome shotgun (WGS) entry which is preliminary data.</text>
</comment>
<dbReference type="Pfam" id="PF25495">
    <property type="entry name" value="Peripla_BP_A-cyclase_1"/>
    <property type="match status" value="1"/>
</dbReference>
<evidence type="ECO:0000313" key="3">
    <source>
        <dbReference type="Proteomes" id="UP000007350"/>
    </source>
</evidence>
<gene>
    <name evidence="2" type="ORF">MOQ_007532</name>
</gene>
<proteinExistence type="predicted"/>
<accession>K2NIH2</accession>
<protein>
    <submittedName>
        <fullName evidence="2">Receptor-type adenylate cyclase, putative</fullName>
    </submittedName>
</protein>
<dbReference type="InterPro" id="IPR057399">
    <property type="entry name" value="GRESAG4.1/3_peripasmic_1"/>
</dbReference>
<keyword evidence="2" id="KW-0675">Receptor</keyword>
<dbReference type="Proteomes" id="UP000007350">
    <property type="component" value="Unassembled WGS sequence"/>
</dbReference>
<dbReference type="Gene3D" id="3.40.50.2300">
    <property type="match status" value="2"/>
</dbReference>
<dbReference type="EMBL" id="AHKC01015209">
    <property type="protein sequence ID" value="EKF28712.1"/>
    <property type="molecule type" value="Genomic_DNA"/>
</dbReference>